<sequence>MIGYTPNGYRLWDIKERKIVLSRDVIFDEESFISKEVLKPELNQQVVKKPNDEETQSLDSEEITESVVCKLSIWFETIFEMLE</sequence>
<evidence type="ECO:0000259" key="1">
    <source>
        <dbReference type="Pfam" id="PF25597"/>
    </source>
</evidence>
<keyword evidence="3" id="KW-1185">Reference proteome</keyword>
<dbReference type="InterPro" id="IPR057670">
    <property type="entry name" value="SH3_retrovirus"/>
</dbReference>
<dbReference type="Proteomes" id="UP000499080">
    <property type="component" value="Unassembled WGS sequence"/>
</dbReference>
<dbReference type="OrthoDB" id="8059344at2759"/>
<gene>
    <name evidence="2" type="ORF">AVEN_51340_1</name>
</gene>
<reference evidence="2 3" key="1">
    <citation type="journal article" date="2019" name="Sci. Rep.">
        <title>Orb-weaving spider Araneus ventricosus genome elucidates the spidroin gene catalogue.</title>
        <authorList>
            <person name="Kono N."/>
            <person name="Nakamura H."/>
            <person name="Ohtoshi R."/>
            <person name="Moran D.A.P."/>
            <person name="Shinohara A."/>
            <person name="Yoshida Y."/>
            <person name="Fujiwara M."/>
            <person name="Mori M."/>
            <person name="Tomita M."/>
            <person name="Arakawa K."/>
        </authorList>
    </citation>
    <scope>NUCLEOTIDE SEQUENCE [LARGE SCALE GENOMIC DNA]</scope>
</reference>
<organism evidence="2 3">
    <name type="scientific">Araneus ventricosus</name>
    <name type="common">Orbweaver spider</name>
    <name type="synonym">Epeira ventricosa</name>
    <dbReference type="NCBI Taxonomy" id="182803"/>
    <lineage>
        <taxon>Eukaryota</taxon>
        <taxon>Metazoa</taxon>
        <taxon>Ecdysozoa</taxon>
        <taxon>Arthropoda</taxon>
        <taxon>Chelicerata</taxon>
        <taxon>Arachnida</taxon>
        <taxon>Araneae</taxon>
        <taxon>Araneomorphae</taxon>
        <taxon>Entelegynae</taxon>
        <taxon>Araneoidea</taxon>
        <taxon>Araneidae</taxon>
        <taxon>Araneus</taxon>
    </lineage>
</organism>
<comment type="caution">
    <text evidence="2">The sequence shown here is derived from an EMBL/GenBank/DDBJ whole genome shotgun (WGS) entry which is preliminary data.</text>
</comment>
<dbReference type="EMBL" id="BGPR01005387">
    <property type="protein sequence ID" value="GBN09716.1"/>
    <property type="molecule type" value="Genomic_DNA"/>
</dbReference>
<name>A0A4Y2L7Z1_ARAVE</name>
<feature type="domain" description="Retroviral polymerase SH3-like" evidence="1">
    <location>
        <begin position="1"/>
        <end position="35"/>
    </location>
</feature>
<evidence type="ECO:0000313" key="3">
    <source>
        <dbReference type="Proteomes" id="UP000499080"/>
    </source>
</evidence>
<dbReference type="AlphaFoldDB" id="A0A4Y2L7Z1"/>
<protein>
    <recommendedName>
        <fullName evidence="1">Retroviral polymerase SH3-like domain-containing protein</fullName>
    </recommendedName>
</protein>
<accession>A0A4Y2L7Z1</accession>
<dbReference type="Pfam" id="PF25597">
    <property type="entry name" value="SH3_retrovirus"/>
    <property type="match status" value="1"/>
</dbReference>
<proteinExistence type="predicted"/>
<evidence type="ECO:0000313" key="2">
    <source>
        <dbReference type="EMBL" id="GBN09716.1"/>
    </source>
</evidence>